<gene>
    <name evidence="2" type="ORF">IQ22_01497</name>
</gene>
<dbReference type="OrthoDB" id="122910at2"/>
<name>A0A562QFQ6_9PSED</name>
<evidence type="ECO:0008006" key="4">
    <source>
        <dbReference type="Google" id="ProtNLM"/>
    </source>
</evidence>
<dbReference type="Pfam" id="PF09849">
    <property type="entry name" value="DUF2076"/>
    <property type="match status" value="1"/>
</dbReference>
<feature type="compositionally biased region" description="Low complexity" evidence="1">
    <location>
        <begin position="187"/>
        <end position="203"/>
    </location>
</feature>
<evidence type="ECO:0000313" key="3">
    <source>
        <dbReference type="Proteomes" id="UP000316905"/>
    </source>
</evidence>
<dbReference type="Proteomes" id="UP000316905">
    <property type="component" value="Unassembled WGS sequence"/>
</dbReference>
<sequence length="244" mass="25598">MQSEEKQLIEGLFTRLKEAEAQTAPRDQQADAYIQERLQAQPAAPYYMAQVILIQEATLKRLDQRVRELESQVAQLQQSRPSSGGFLSNLFGGGSSQPQPVRPSASTAPARGGWNEPGPRQAPSYGQGYGQGFGQNAGYGAAPSRSGGFLAGAMQTAVGVAGGMLLAETISNMFHDSPEEVASAIQEDAAATAAADTGAQDSGFAEASDTGTYDAGYDDSGFQQADYGSDDSGFFDGGDDDQFV</sequence>
<dbReference type="EMBL" id="VLKY01000004">
    <property type="protein sequence ID" value="TWI55571.1"/>
    <property type="molecule type" value="Genomic_DNA"/>
</dbReference>
<feature type="region of interest" description="Disordered" evidence="1">
    <location>
        <begin position="73"/>
        <end position="129"/>
    </location>
</feature>
<protein>
    <recommendedName>
        <fullName evidence="4">DUF2076 domain-containing protein</fullName>
    </recommendedName>
</protein>
<dbReference type="RefSeq" id="WP_145140292.1">
    <property type="nucleotide sequence ID" value="NZ_VLKY01000004.1"/>
</dbReference>
<organism evidence="2 3">
    <name type="scientific">Pseudomonas duriflava</name>
    <dbReference type="NCBI Taxonomy" id="459528"/>
    <lineage>
        <taxon>Bacteria</taxon>
        <taxon>Pseudomonadati</taxon>
        <taxon>Pseudomonadota</taxon>
        <taxon>Gammaproteobacteria</taxon>
        <taxon>Pseudomonadales</taxon>
        <taxon>Pseudomonadaceae</taxon>
        <taxon>Pseudomonas</taxon>
    </lineage>
</organism>
<proteinExistence type="predicted"/>
<reference evidence="2 3" key="1">
    <citation type="journal article" date="2015" name="Stand. Genomic Sci.">
        <title>Genomic Encyclopedia of Bacterial and Archaeal Type Strains, Phase III: the genomes of soil and plant-associated and newly described type strains.</title>
        <authorList>
            <person name="Whitman W.B."/>
            <person name="Woyke T."/>
            <person name="Klenk H.P."/>
            <person name="Zhou Y."/>
            <person name="Lilburn T.G."/>
            <person name="Beck B.J."/>
            <person name="De Vos P."/>
            <person name="Vandamme P."/>
            <person name="Eisen J.A."/>
            <person name="Garrity G."/>
            <person name="Hugenholtz P."/>
            <person name="Kyrpides N.C."/>
        </authorList>
    </citation>
    <scope>NUCLEOTIDE SEQUENCE [LARGE SCALE GENOMIC DNA]</scope>
    <source>
        <strain evidence="2 3">CGMCC 1.6858</strain>
    </source>
</reference>
<feature type="region of interest" description="Disordered" evidence="1">
    <location>
        <begin position="187"/>
        <end position="244"/>
    </location>
</feature>
<comment type="caution">
    <text evidence="2">The sequence shown here is derived from an EMBL/GenBank/DDBJ whole genome shotgun (WGS) entry which is preliminary data.</text>
</comment>
<accession>A0A562QFQ6</accession>
<evidence type="ECO:0000313" key="2">
    <source>
        <dbReference type="EMBL" id="TWI55571.1"/>
    </source>
</evidence>
<evidence type="ECO:0000256" key="1">
    <source>
        <dbReference type="SAM" id="MobiDB-lite"/>
    </source>
</evidence>
<keyword evidence="3" id="KW-1185">Reference proteome</keyword>
<dbReference type="InterPro" id="IPR018648">
    <property type="entry name" value="DUF2076"/>
</dbReference>
<dbReference type="AlphaFoldDB" id="A0A562QFQ6"/>